<gene>
    <name evidence="16" type="ORF">SP5_043_00370</name>
</gene>
<keyword evidence="11 14" id="KW-0408">Iron</keyword>
<feature type="transmembrane region" description="Helical" evidence="14">
    <location>
        <begin position="132"/>
        <end position="150"/>
    </location>
</feature>
<evidence type="ECO:0000256" key="5">
    <source>
        <dbReference type="ARBA" id="ARBA00022475"/>
    </source>
</evidence>
<evidence type="ECO:0000256" key="8">
    <source>
        <dbReference type="ARBA" id="ARBA00022723"/>
    </source>
</evidence>
<keyword evidence="8 14" id="KW-0479">Metal-binding</keyword>
<feature type="binding site" description="axial binding residue" evidence="14">
    <location>
        <position position="97"/>
    </location>
    <ligand>
        <name>heme</name>
        <dbReference type="ChEBI" id="CHEBI:30413"/>
    </ligand>
    <ligandPart>
        <name>Fe</name>
        <dbReference type="ChEBI" id="CHEBI:18248"/>
    </ligandPart>
</feature>
<accession>A0A0A1W6D1</accession>
<keyword evidence="10 14" id="KW-0560">Oxidoreductase</keyword>
<dbReference type="Pfam" id="PF03653">
    <property type="entry name" value="UPF0093"/>
    <property type="match status" value="1"/>
</dbReference>
<dbReference type="eggNOG" id="COG1981">
    <property type="taxonomic scope" value="Bacteria"/>
</dbReference>
<evidence type="ECO:0000256" key="3">
    <source>
        <dbReference type="ARBA" id="ARBA00006501"/>
    </source>
</evidence>
<evidence type="ECO:0000313" key="17">
    <source>
        <dbReference type="Proteomes" id="UP000032305"/>
    </source>
</evidence>
<dbReference type="PANTHER" id="PTHR40255">
    <property type="entry name" value="UPF0093 MEMBRANE PROTEIN SLR1790"/>
    <property type="match status" value="1"/>
</dbReference>
<dbReference type="GO" id="GO:0006782">
    <property type="term" value="P:protoporphyrinogen IX biosynthetic process"/>
    <property type="evidence" value="ECO:0007669"/>
    <property type="project" value="UniProtKB-UniRule"/>
</dbReference>
<dbReference type="UniPathway" id="UPA00251">
    <property type="reaction ID" value="UER00324"/>
</dbReference>
<keyword evidence="7 14" id="KW-0812">Transmembrane</keyword>
<dbReference type="Proteomes" id="UP000032305">
    <property type="component" value="Unassembled WGS sequence"/>
</dbReference>
<comment type="caution">
    <text evidence="16">The sequence shown here is derived from an EMBL/GenBank/DDBJ whole genome shotgun (WGS) entry which is preliminary data.</text>
</comment>
<evidence type="ECO:0000256" key="11">
    <source>
        <dbReference type="ARBA" id="ARBA00023004"/>
    </source>
</evidence>
<evidence type="ECO:0000256" key="10">
    <source>
        <dbReference type="ARBA" id="ARBA00023002"/>
    </source>
</evidence>
<comment type="subunit">
    <text evidence="14">Homodimer.</text>
</comment>
<keyword evidence="6 14" id="KW-0349">Heme</keyword>
<evidence type="ECO:0000256" key="13">
    <source>
        <dbReference type="ARBA" id="ARBA00048390"/>
    </source>
</evidence>
<dbReference type="EMBL" id="BBPI01000043">
    <property type="protein sequence ID" value="GAM01000.1"/>
    <property type="molecule type" value="Genomic_DNA"/>
</dbReference>
<evidence type="ECO:0000256" key="9">
    <source>
        <dbReference type="ARBA" id="ARBA00022989"/>
    </source>
</evidence>
<reference evidence="16 17" key="1">
    <citation type="submission" date="2014-11" db="EMBL/GenBank/DDBJ databases">
        <title>Whole genome shotgun sequence of Sphingomonas parapaucimobilis NBRC 15100.</title>
        <authorList>
            <person name="Katano-Makiyama Y."/>
            <person name="Hosoyama A."/>
            <person name="Hashimoto M."/>
            <person name="Hosoyama Y."/>
            <person name="Noguchi M."/>
            <person name="Numata M."/>
            <person name="Tsuchikane K."/>
            <person name="Hirakata S."/>
            <person name="Uohara A."/>
            <person name="Shimodaira J."/>
            <person name="Ohji S."/>
            <person name="Ichikawa N."/>
            <person name="Kimura A."/>
            <person name="Yamazoe A."/>
            <person name="Fujita N."/>
        </authorList>
    </citation>
    <scope>NUCLEOTIDE SEQUENCE [LARGE SCALE GENOMIC DNA]</scope>
    <source>
        <strain evidence="16 17">NBRC 15100</strain>
    </source>
</reference>
<keyword evidence="9 14" id="KW-1133">Transmembrane helix</keyword>
<keyword evidence="17" id="KW-1185">Reference proteome</keyword>
<evidence type="ECO:0000256" key="6">
    <source>
        <dbReference type="ARBA" id="ARBA00022617"/>
    </source>
</evidence>
<evidence type="ECO:0000256" key="7">
    <source>
        <dbReference type="ARBA" id="ARBA00022692"/>
    </source>
</evidence>
<comment type="cofactor">
    <cofactor evidence="14 15">
        <name>heme b</name>
        <dbReference type="ChEBI" id="CHEBI:60344"/>
    </cofactor>
    <text evidence="14 15">Binds 1 heme b (iron(II)-protoporphyrin IX) group per subunit.</text>
</comment>
<keyword evidence="5 14" id="KW-1003">Cell membrane</keyword>
<proteinExistence type="inferred from homology"/>
<name>A0A0A1W6D1_9SPHN</name>
<dbReference type="OrthoDB" id="9800824at2"/>
<dbReference type="PANTHER" id="PTHR40255:SF1">
    <property type="entry name" value="PROTOPORPHYRINOGEN IX OXIDASE"/>
    <property type="match status" value="1"/>
</dbReference>
<feature type="transmembrane region" description="Helical" evidence="14">
    <location>
        <begin position="61"/>
        <end position="86"/>
    </location>
</feature>
<keyword evidence="12 14" id="KW-0472">Membrane</keyword>
<evidence type="ECO:0000313" key="16">
    <source>
        <dbReference type="EMBL" id="GAM01000.1"/>
    </source>
</evidence>
<feature type="transmembrane region" description="Helical" evidence="14">
    <location>
        <begin position="12"/>
        <end position="30"/>
    </location>
</feature>
<evidence type="ECO:0000256" key="14">
    <source>
        <dbReference type="HAMAP-Rule" id="MF_02239"/>
    </source>
</evidence>
<evidence type="ECO:0000256" key="4">
    <source>
        <dbReference type="ARBA" id="ARBA00017504"/>
    </source>
</evidence>
<protein>
    <recommendedName>
        <fullName evidence="4 14">Protoporphyrinogen IX oxidase</fullName>
        <shortName evidence="14">PPO</shortName>
        <ecNumber evidence="14 15">1.3.99.-</ecNumber>
    </recommendedName>
</protein>
<dbReference type="HAMAP" id="MF_02239">
    <property type="entry name" value="HemJ"/>
    <property type="match status" value="1"/>
</dbReference>
<evidence type="ECO:0000256" key="12">
    <source>
        <dbReference type="ARBA" id="ARBA00023136"/>
    </source>
</evidence>
<feature type="transmembrane region" description="Helical" evidence="14">
    <location>
        <begin position="92"/>
        <end position="111"/>
    </location>
</feature>
<comment type="function">
    <text evidence="14 15">Catalyzes the oxidation of protoporphyrinogen IX to protoporphyrin IX.</text>
</comment>
<comment type="subcellular location">
    <subcellularLocation>
        <location evidence="1 14">Cell membrane</location>
        <topology evidence="1 14">Multi-pass membrane protein</topology>
    </subcellularLocation>
</comment>
<dbReference type="AlphaFoldDB" id="A0A0A1W6D1"/>
<comment type="catalytic activity">
    <reaction evidence="13 14 15">
        <text>protoporphyrinogen IX + 3 A = protoporphyrin IX + 3 AH2</text>
        <dbReference type="Rhea" id="RHEA:62000"/>
        <dbReference type="ChEBI" id="CHEBI:13193"/>
        <dbReference type="ChEBI" id="CHEBI:17499"/>
        <dbReference type="ChEBI" id="CHEBI:57306"/>
        <dbReference type="ChEBI" id="CHEBI:57307"/>
    </reaction>
</comment>
<evidence type="ECO:0000256" key="15">
    <source>
        <dbReference type="PIRNR" id="PIRNR004638"/>
    </source>
</evidence>
<dbReference type="EC" id="1.3.99.-" evidence="14 15"/>
<sequence>MIGLLGAAYEWVKAAHIIFVIFWMAGLFMMPRYLVYHQEALVAGDATDAARWVEREGKLRSIILTPAMIAVWVLGLLLAVSLGLFAGVAGLGWLHAKLFFVLLLSGYHGWMVGYAKKLAKGQMTLSGKQLRMINEVPALAATIIVVLVVIKPF</sequence>
<dbReference type="RefSeq" id="WP_042486925.1">
    <property type="nucleotide sequence ID" value="NZ_BBPI01000043.1"/>
</dbReference>
<feature type="binding site" description="axial binding residue" evidence="14">
    <location>
        <position position="16"/>
    </location>
    <ligand>
        <name>heme</name>
        <dbReference type="ChEBI" id="CHEBI:30413"/>
    </ligand>
    <ligandPart>
        <name>Fe</name>
        <dbReference type="ChEBI" id="CHEBI:18248"/>
    </ligandPart>
</feature>
<evidence type="ECO:0000256" key="1">
    <source>
        <dbReference type="ARBA" id="ARBA00004651"/>
    </source>
</evidence>
<dbReference type="GO" id="GO:0046872">
    <property type="term" value="F:metal ion binding"/>
    <property type="evidence" value="ECO:0007669"/>
    <property type="project" value="UniProtKB-UniRule"/>
</dbReference>
<comment type="similarity">
    <text evidence="3 14 15">Belongs to the HemJ family.</text>
</comment>
<comment type="pathway">
    <text evidence="2 14 15">Porphyrin-containing compound metabolism; protoporphyrin-IX biosynthesis; protoporphyrin-IX from protoporphyrinogen-IX: step 1/1.</text>
</comment>
<evidence type="ECO:0000256" key="2">
    <source>
        <dbReference type="ARBA" id="ARBA00005073"/>
    </source>
</evidence>
<dbReference type="PIRSF" id="PIRSF004638">
    <property type="entry name" value="UCP004638"/>
    <property type="match status" value="1"/>
</dbReference>
<organism evidence="16 17">
    <name type="scientific">Sphingomonas parapaucimobilis NBRC 15100</name>
    <dbReference type="NCBI Taxonomy" id="1219049"/>
    <lineage>
        <taxon>Bacteria</taxon>
        <taxon>Pseudomonadati</taxon>
        <taxon>Pseudomonadota</taxon>
        <taxon>Alphaproteobacteria</taxon>
        <taxon>Sphingomonadales</taxon>
        <taxon>Sphingomonadaceae</taxon>
        <taxon>Sphingomonas</taxon>
    </lineage>
</organism>
<dbReference type="GO" id="GO:0005886">
    <property type="term" value="C:plasma membrane"/>
    <property type="evidence" value="ECO:0007669"/>
    <property type="project" value="UniProtKB-SubCell"/>
</dbReference>
<dbReference type="InterPro" id="IPR005265">
    <property type="entry name" value="HemJ-like"/>
</dbReference>
<dbReference type="GO" id="GO:0070818">
    <property type="term" value="F:protoporphyrinogen oxidase activity"/>
    <property type="evidence" value="ECO:0007669"/>
    <property type="project" value="UniProtKB-UniRule"/>
</dbReference>